<accession>A0A820NGS1</accession>
<dbReference type="SUPFAM" id="SSF88874">
    <property type="entry name" value="Receptor-binding domain of short tail fibre protein gp12"/>
    <property type="match status" value="1"/>
</dbReference>
<dbReference type="EMBL" id="CAJOBE010062484">
    <property type="protein sequence ID" value="CAF4390573.1"/>
    <property type="molecule type" value="Genomic_DNA"/>
</dbReference>
<feature type="domain" description="Phage tail collar" evidence="1">
    <location>
        <begin position="80"/>
        <end position="138"/>
    </location>
</feature>
<dbReference type="Gene3D" id="3.90.1340.10">
    <property type="entry name" value="Phage tail collar domain"/>
    <property type="match status" value="1"/>
</dbReference>
<evidence type="ECO:0000313" key="3">
    <source>
        <dbReference type="Proteomes" id="UP000663874"/>
    </source>
</evidence>
<evidence type="ECO:0000313" key="2">
    <source>
        <dbReference type="EMBL" id="CAF4390573.1"/>
    </source>
</evidence>
<protein>
    <recommendedName>
        <fullName evidence="1">Phage tail collar domain-containing protein</fullName>
    </recommendedName>
</protein>
<proteinExistence type="predicted"/>
<gene>
    <name evidence="2" type="ORF">FNK824_LOCUS43608</name>
</gene>
<dbReference type="AlphaFoldDB" id="A0A820NGS1"/>
<organism evidence="2 3">
    <name type="scientific">Rotaria sordida</name>
    <dbReference type="NCBI Taxonomy" id="392033"/>
    <lineage>
        <taxon>Eukaryota</taxon>
        <taxon>Metazoa</taxon>
        <taxon>Spiralia</taxon>
        <taxon>Gnathifera</taxon>
        <taxon>Rotifera</taxon>
        <taxon>Eurotatoria</taxon>
        <taxon>Bdelloidea</taxon>
        <taxon>Philodinida</taxon>
        <taxon>Philodinidae</taxon>
        <taxon>Rotaria</taxon>
    </lineage>
</organism>
<dbReference type="Proteomes" id="UP000663874">
    <property type="component" value="Unassembled WGS sequence"/>
</dbReference>
<feature type="non-terminal residue" evidence="2">
    <location>
        <position position="146"/>
    </location>
</feature>
<comment type="caution">
    <text evidence="2">The sequence shown here is derived from an EMBL/GenBank/DDBJ whole genome shotgun (WGS) entry which is preliminary data.</text>
</comment>
<dbReference type="Pfam" id="PF07484">
    <property type="entry name" value="Collar"/>
    <property type="match status" value="1"/>
</dbReference>
<dbReference type="InterPro" id="IPR011083">
    <property type="entry name" value="Phage_tail_collar_dom"/>
</dbReference>
<feature type="non-terminal residue" evidence="2">
    <location>
        <position position="1"/>
    </location>
</feature>
<reference evidence="2" key="1">
    <citation type="submission" date="2021-02" db="EMBL/GenBank/DDBJ databases">
        <authorList>
            <person name="Nowell W R."/>
        </authorList>
    </citation>
    <scope>NUCLEOTIDE SEQUENCE</scope>
</reference>
<dbReference type="InterPro" id="IPR037053">
    <property type="entry name" value="Phage_tail_collar_dom_sf"/>
</dbReference>
<evidence type="ECO:0000259" key="1">
    <source>
        <dbReference type="Pfam" id="PF07484"/>
    </source>
</evidence>
<name>A0A820NGS1_9BILA</name>
<sequence>AIIAKQLLAEKSNGAVIRRVGVSTSLLNNLNFFTSLDNDTLFASLENTSLLTSLANVNFSLSFNNENTIISENNKNFLTGEIKLYAGSSPPLAPWLLCDGSIVSRSEYSRLFSVIGTKYGEGDSSTTFKLPDLRGRVPLGVDAEQL</sequence>